<comment type="caution">
    <text evidence="14">The sequence shown here is derived from an EMBL/GenBank/DDBJ whole genome shotgun (WGS) entry which is preliminary data.</text>
</comment>
<dbReference type="GO" id="GO:0006099">
    <property type="term" value="P:tricarboxylic acid cycle"/>
    <property type="evidence" value="ECO:0007669"/>
    <property type="project" value="UniProtKB-KW"/>
</dbReference>
<evidence type="ECO:0000313" key="15">
    <source>
        <dbReference type="Proteomes" id="UP000239649"/>
    </source>
</evidence>
<dbReference type="CDD" id="cd01337">
    <property type="entry name" value="MDH_glyoxysomal_mitochondrial"/>
    <property type="match status" value="1"/>
</dbReference>
<dbReference type="FunFam" id="3.90.110.10:FF:000001">
    <property type="entry name" value="Malate dehydrogenase"/>
    <property type="match status" value="1"/>
</dbReference>
<evidence type="ECO:0000259" key="13">
    <source>
        <dbReference type="Pfam" id="PF04825"/>
    </source>
</evidence>
<dbReference type="Gene3D" id="3.40.50.720">
    <property type="entry name" value="NAD(P)-binding Rossmann-like Domain"/>
    <property type="match status" value="1"/>
</dbReference>
<evidence type="ECO:0000256" key="1">
    <source>
        <dbReference type="ARBA" id="ARBA00008824"/>
    </source>
</evidence>
<keyword evidence="5" id="KW-0816">Tricarboxylic acid cycle</keyword>
<evidence type="ECO:0000256" key="4">
    <source>
        <dbReference type="ARBA" id="ARBA00012995"/>
    </source>
</evidence>
<evidence type="ECO:0000256" key="9">
    <source>
        <dbReference type="SAM" id="MobiDB-lite"/>
    </source>
</evidence>
<dbReference type="Pfam" id="PF04824">
    <property type="entry name" value="Rad21_Rec8"/>
    <property type="match status" value="1"/>
</dbReference>
<name>A0A2P6V4E3_9CHLO</name>
<feature type="region of interest" description="Disordered" evidence="9">
    <location>
        <begin position="854"/>
        <end position="892"/>
    </location>
</feature>
<dbReference type="InterPro" id="IPR006909">
    <property type="entry name" value="Rad21/Rec8_C_eu"/>
</dbReference>
<feature type="domain" description="Rad21/Rec8-like protein C-terminal eukaryotic" evidence="12">
    <location>
        <begin position="1096"/>
        <end position="1136"/>
    </location>
</feature>
<feature type="compositionally biased region" description="Basic and acidic residues" evidence="9">
    <location>
        <begin position="951"/>
        <end position="960"/>
    </location>
</feature>
<evidence type="ECO:0000256" key="8">
    <source>
        <dbReference type="ARBA" id="ARBA00048313"/>
    </source>
</evidence>
<dbReference type="EC" id="1.1.1.37" evidence="4"/>
<dbReference type="InterPro" id="IPR015955">
    <property type="entry name" value="Lactate_DH/Glyco_Ohase_4_C"/>
</dbReference>
<dbReference type="Pfam" id="PF00056">
    <property type="entry name" value="Ldh_1_N"/>
    <property type="match status" value="1"/>
</dbReference>
<dbReference type="GO" id="GO:0006108">
    <property type="term" value="P:malate metabolic process"/>
    <property type="evidence" value="ECO:0007669"/>
    <property type="project" value="InterPro"/>
</dbReference>
<dbReference type="Proteomes" id="UP000239649">
    <property type="component" value="Unassembled WGS sequence"/>
</dbReference>
<feature type="region of interest" description="Disordered" evidence="9">
    <location>
        <begin position="784"/>
        <end position="820"/>
    </location>
</feature>
<evidence type="ECO:0000259" key="11">
    <source>
        <dbReference type="Pfam" id="PF02866"/>
    </source>
</evidence>
<dbReference type="Gene3D" id="3.90.110.10">
    <property type="entry name" value="Lactate dehydrogenase/glycoside hydrolase, family 4, C-terminal"/>
    <property type="match status" value="1"/>
</dbReference>
<evidence type="ECO:0000256" key="3">
    <source>
        <dbReference type="ARBA" id="ARBA00011738"/>
    </source>
</evidence>
<evidence type="ECO:0000256" key="5">
    <source>
        <dbReference type="ARBA" id="ARBA00022532"/>
    </source>
</evidence>
<feature type="domain" description="Lactate/malate dehydrogenase N-terminal" evidence="10">
    <location>
        <begin position="45"/>
        <end position="187"/>
    </location>
</feature>
<dbReference type="STRING" id="554055.A0A2P6V4E3"/>
<dbReference type="Pfam" id="PF02866">
    <property type="entry name" value="Ldh_1_C"/>
    <property type="match status" value="1"/>
</dbReference>
<dbReference type="SUPFAM" id="SSF56327">
    <property type="entry name" value="LDH C-terminal domain-like"/>
    <property type="match status" value="1"/>
</dbReference>
<dbReference type="GO" id="GO:0030060">
    <property type="term" value="F:L-malate dehydrogenase (NAD+) activity"/>
    <property type="evidence" value="ECO:0007669"/>
    <property type="project" value="UniProtKB-EC"/>
</dbReference>
<dbReference type="SUPFAM" id="SSF46785">
    <property type="entry name" value="Winged helix' DNA-binding domain"/>
    <property type="match status" value="1"/>
</dbReference>
<feature type="region of interest" description="Disordered" evidence="9">
    <location>
        <begin position="520"/>
        <end position="577"/>
    </location>
</feature>
<feature type="domain" description="Lactate/malate dehydrogenase C-terminal" evidence="11">
    <location>
        <begin position="189"/>
        <end position="354"/>
    </location>
</feature>
<keyword evidence="7" id="KW-0520">NAD</keyword>
<evidence type="ECO:0000256" key="6">
    <source>
        <dbReference type="ARBA" id="ARBA00023002"/>
    </source>
</evidence>
<feature type="compositionally biased region" description="Polar residues" evidence="9">
    <location>
        <begin position="665"/>
        <end position="675"/>
    </location>
</feature>
<dbReference type="InterPro" id="IPR010097">
    <property type="entry name" value="Malate_DH_type1"/>
</dbReference>
<dbReference type="GO" id="GO:0005739">
    <property type="term" value="C:mitochondrion"/>
    <property type="evidence" value="ECO:0007669"/>
    <property type="project" value="TreeGrafter"/>
</dbReference>
<dbReference type="InterPro" id="IPR022383">
    <property type="entry name" value="Lactate/malate_DH_C"/>
</dbReference>
<comment type="subunit">
    <text evidence="3">Homodimer.</text>
</comment>
<dbReference type="PANTHER" id="PTHR11540">
    <property type="entry name" value="MALATE AND LACTATE DEHYDROGENASE"/>
    <property type="match status" value="1"/>
</dbReference>
<feature type="compositionally biased region" description="Basic and acidic residues" evidence="9">
    <location>
        <begin position="871"/>
        <end position="883"/>
    </location>
</feature>
<evidence type="ECO:0000259" key="10">
    <source>
        <dbReference type="Pfam" id="PF00056"/>
    </source>
</evidence>
<comment type="similarity">
    <text evidence="1">Belongs to the LDH/MDH superfamily. MDH type 1 family.</text>
</comment>
<dbReference type="InterPro" id="IPR036390">
    <property type="entry name" value="WH_DNA-bd_sf"/>
</dbReference>
<accession>A0A2P6V4E3</accession>
<evidence type="ECO:0000256" key="2">
    <source>
        <dbReference type="ARBA" id="ARBA00009870"/>
    </source>
</evidence>
<keyword evidence="6" id="KW-0560">Oxidoreductase</keyword>
<dbReference type="PANTHER" id="PTHR11540:SF16">
    <property type="entry name" value="MALATE DEHYDROGENASE, MITOCHONDRIAL"/>
    <property type="match status" value="1"/>
</dbReference>
<dbReference type="NCBIfam" id="TIGR01772">
    <property type="entry name" value="MDH_euk_gproteo"/>
    <property type="match status" value="1"/>
</dbReference>
<dbReference type="EMBL" id="LHPF02000031">
    <property type="protein sequence ID" value="PSC68963.1"/>
    <property type="molecule type" value="Genomic_DNA"/>
</dbReference>
<feature type="compositionally biased region" description="Acidic residues" evidence="9">
    <location>
        <begin position="798"/>
        <end position="807"/>
    </location>
</feature>
<reference evidence="14 15" key="1">
    <citation type="journal article" date="2018" name="Plant J.">
        <title>Genome sequences of Chlorella sorokiniana UTEX 1602 and Micractinium conductrix SAG 241.80: implications to maltose excretion by a green alga.</title>
        <authorList>
            <person name="Arriola M.B."/>
            <person name="Velmurugan N."/>
            <person name="Zhang Y."/>
            <person name="Plunkett M.H."/>
            <person name="Hondzo H."/>
            <person name="Barney B.M."/>
        </authorList>
    </citation>
    <scope>NUCLEOTIDE SEQUENCE [LARGE SCALE GENOMIC DNA]</scope>
    <source>
        <strain evidence="14 15">SAG 241.80</strain>
    </source>
</reference>
<feature type="region of interest" description="Disordered" evidence="9">
    <location>
        <begin position="915"/>
        <end position="967"/>
    </location>
</feature>
<protein>
    <recommendedName>
        <fullName evidence="4">malate dehydrogenase</fullName>
        <ecNumber evidence="4">1.1.1.37</ecNumber>
    </recommendedName>
</protein>
<dbReference type="InterPro" id="IPR036291">
    <property type="entry name" value="NAD(P)-bd_dom_sf"/>
</dbReference>
<feature type="region of interest" description="Disordered" evidence="9">
    <location>
        <begin position="654"/>
        <end position="702"/>
    </location>
</feature>
<dbReference type="SUPFAM" id="SSF51735">
    <property type="entry name" value="NAD(P)-binding Rossmann-fold domains"/>
    <property type="match status" value="1"/>
</dbReference>
<feature type="compositionally biased region" description="Gly residues" evidence="9">
    <location>
        <begin position="521"/>
        <end position="534"/>
    </location>
</feature>
<comment type="similarity">
    <text evidence="2">Belongs to the rad21 family.</text>
</comment>
<evidence type="ECO:0000313" key="14">
    <source>
        <dbReference type="EMBL" id="PSC68963.1"/>
    </source>
</evidence>
<dbReference type="InterPro" id="IPR006910">
    <property type="entry name" value="Rad21_Rec8_N"/>
</dbReference>
<organism evidence="14 15">
    <name type="scientific">Micractinium conductrix</name>
    <dbReference type="NCBI Taxonomy" id="554055"/>
    <lineage>
        <taxon>Eukaryota</taxon>
        <taxon>Viridiplantae</taxon>
        <taxon>Chlorophyta</taxon>
        <taxon>core chlorophytes</taxon>
        <taxon>Trebouxiophyceae</taxon>
        <taxon>Chlorellales</taxon>
        <taxon>Chlorellaceae</taxon>
        <taxon>Chlorella clade</taxon>
        <taxon>Micractinium</taxon>
    </lineage>
</organism>
<keyword evidence="15" id="KW-1185">Reference proteome</keyword>
<dbReference type="InterPro" id="IPR001236">
    <property type="entry name" value="Lactate/malate_DH_N"/>
</dbReference>
<feature type="domain" description="Rad21/Rec8-like protein N-terminal" evidence="13">
    <location>
        <begin position="360"/>
        <end position="458"/>
    </location>
</feature>
<dbReference type="AlphaFoldDB" id="A0A2P6V4E3"/>
<comment type="catalytic activity">
    <reaction evidence="8">
        <text>(S)-malate + NAD(+) = oxaloacetate + NADH + H(+)</text>
        <dbReference type="Rhea" id="RHEA:21432"/>
        <dbReference type="ChEBI" id="CHEBI:15378"/>
        <dbReference type="ChEBI" id="CHEBI:15589"/>
        <dbReference type="ChEBI" id="CHEBI:16452"/>
        <dbReference type="ChEBI" id="CHEBI:57540"/>
        <dbReference type="ChEBI" id="CHEBI:57945"/>
        <dbReference type="EC" id="1.1.1.37"/>
    </reaction>
</comment>
<dbReference type="OrthoDB" id="10071381at2759"/>
<feature type="compositionally biased region" description="Low complexity" evidence="9">
    <location>
        <begin position="565"/>
        <end position="577"/>
    </location>
</feature>
<feature type="region of interest" description="Disordered" evidence="9">
    <location>
        <begin position="464"/>
        <end position="486"/>
    </location>
</feature>
<evidence type="ECO:0000256" key="7">
    <source>
        <dbReference type="ARBA" id="ARBA00023027"/>
    </source>
</evidence>
<dbReference type="InterPro" id="IPR001252">
    <property type="entry name" value="Malate_DH_AS"/>
</dbReference>
<dbReference type="Pfam" id="PF04825">
    <property type="entry name" value="Rad21_Rec8_N"/>
    <property type="match status" value="1"/>
</dbReference>
<feature type="compositionally biased region" description="Basic residues" evidence="9">
    <location>
        <begin position="687"/>
        <end position="697"/>
    </location>
</feature>
<dbReference type="FunFam" id="3.40.50.720:FF:000013">
    <property type="entry name" value="Malate dehydrogenase"/>
    <property type="match status" value="1"/>
</dbReference>
<sequence length="1139" mass="118353">MYTGMRATPGLRAGLRAEAARTVAARSSTCVPRAARRQAVIEARKVVVLGAAGGIGQPLSLLLKMNRMVTDLALYDIANVAGVAADLSHCNTNTQVKAYTGPDELAAALTGADLVVIPAGVPRKPGMTRDDLFNINAGIVKGLCEAIAKHCPNAIINIISNPVNSTVPICAEVLKKAGVYNPRKVMGVTTLDVVRANTFVAEAKGLDTRDVDVPVIGGHAGETILPLLSQATPKVLPWFTAEEAAKMTERIQNAGTEVVEAKAGAGSATLSMAYAAARMAESVLLGMAGEQGVVECTYTESSMVPGFQYFASKVRLGPGGVEEFLPLGPLSAFEQEGLEKMKGLLSKNIEAGVESDPSSMFWSHDLLGKKTALGAIWIAAHGKKLNKGSILKVNVTEAWCVLGSGGGWAQPRVPRGAAAAAVVARFLGDLLCAVLCSAAPPLVYLLEDAQETLRRLRALEAPADAAAGPGSPRGGAAAGGRATLAQGQRAAREEAITLPLNADLQLLNLDQLFPAFPSISEGGGGGPTQLGGDGLFLMPTLPTDGDEISAGPSSRQRRSRGKGASEGLASEAAGTGAAQHRGGLLLGAGMADEGLEMGELEGLPRHDMEFIDGPETFAVPDLDMAGLGMLSMPGAGGLPAFGEDDLVPVPSELLGEEEAPPPAQHPSSQTPQTSGERSDGALGGAPRGRKRGPKRLKPTVDDIETLQIRGKEYREWMSDRSDLLVPRPQRAPLPPAAAGPVSSAAAAAKTTLPIGPGTAALVLGGAWPADLQALFERNCTLPAAAPRPRAGKKGKAGEEEEEEEGEGEQERAEGAGGSRGWAAWGEAEAPLAAHKEGPYGGFAGYDYGYGEMPLEGPLGGEEPGFNPFQRQPHEAEEGRRGLSEGEDEDVETERLRAALNSTQGLGPDAFFPLGLTPGSAPGGSLATGRRGAKRASSVLRRDSEGGLMSEKSSERRDGGRLSDLLEDAPLGDIGGDLGGMLPAVGEDELFLDEEQGSCKHRRTQDETQDGSALPTATLGGGLTQFELLEASGPTQGFGAFGAGGAGGKAGENLNRQTLAFISVMRGRFDAAESQLGEESLPAPEDGHIQLSLFSMADRLSRMDAAKLFYQVLVTRSHAFLEADQAEPYGDILLTRGEFL</sequence>
<gene>
    <name evidence="14" type="ORF">C2E20_7479</name>
</gene>
<evidence type="ECO:0000259" key="12">
    <source>
        <dbReference type="Pfam" id="PF04824"/>
    </source>
</evidence>
<dbReference type="PROSITE" id="PS00068">
    <property type="entry name" value="MDH"/>
    <property type="match status" value="1"/>
</dbReference>
<proteinExistence type="inferred from homology"/>